<dbReference type="VEuPathDB" id="FungiDB:PGTG_21401"/>
<feature type="region of interest" description="Disordered" evidence="1">
    <location>
        <begin position="1"/>
        <end position="73"/>
    </location>
</feature>
<evidence type="ECO:0000256" key="1">
    <source>
        <dbReference type="SAM" id="MobiDB-lite"/>
    </source>
</evidence>
<feature type="compositionally biased region" description="Low complexity" evidence="1">
    <location>
        <begin position="484"/>
        <end position="506"/>
    </location>
</feature>
<dbReference type="EMBL" id="DS178279">
    <property type="protein sequence ID" value="EHS63061.1"/>
    <property type="molecule type" value="Genomic_DNA"/>
</dbReference>
<keyword evidence="3" id="KW-1185">Reference proteome</keyword>
<feature type="compositionally biased region" description="Polar residues" evidence="1">
    <location>
        <begin position="35"/>
        <end position="48"/>
    </location>
</feature>
<protein>
    <submittedName>
        <fullName evidence="2">Uncharacterized protein</fullName>
    </submittedName>
</protein>
<dbReference type="GeneID" id="13540511"/>
<name>H6QR79_PUCGT</name>
<dbReference type="RefSeq" id="XP_003889991.1">
    <property type="nucleotide sequence ID" value="XM_003889942.1"/>
</dbReference>
<dbReference type="Proteomes" id="UP000008783">
    <property type="component" value="Unassembled WGS sequence"/>
</dbReference>
<feature type="region of interest" description="Disordered" evidence="1">
    <location>
        <begin position="468"/>
        <end position="554"/>
    </location>
</feature>
<dbReference type="KEGG" id="pgr:PGTG_21401"/>
<feature type="compositionally biased region" description="Low complexity" evidence="1">
    <location>
        <begin position="120"/>
        <end position="134"/>
    </location>
</feature>
<feature type="region of interest" description="Disordered" evidence="1">
    <location>
        <begin position="408"/>
        <end position="439"/>
    </location>
</feature>
<dbReference type="AlphaFoldDB" id="H6QR79"/>
<feature type="compositionally biased region" description="Polar residues" evidence="1">
    <location>
        <begin position="96"/>
        <end position="106"/>
    </location>
</feature>
<dbReference type="OrthoDB" id="2510720at2759"/>
<feature type="compositionally biased region" description="Polar residues" evidence="1">
    <location>
        <begin position="176"/>
        <end position="187"/>
    </location>
</feature>
<feature type="compositionally biased region" description="Basic and acidic residues" evidence="1">
    <location>
        <begin position="540"/>
        <end position="550"/>
    </location>
</feature>
<gene>
    <name evidence="2" type="ORF">PGTG_21401</name>
</gene>
<dbReference type="HOGENOM" id="CLU_023058_0_0_1"/>
<dbReference type="STRING" id="418459.H6QR79"/>
<feature type="compositionally biased region" description="Basic and acidic residues" evidence="1">
    <location>
        <begin position="680"/>
        <end position="712"/>
    </location>
</feature>
<feature type="region of interest" description="Disordered" evidence="1">
    <location>
        <begin position="86"/>
        <end position="220"/>
    </location>
</feature>
<evidence type="ECO:0000313" key="3">
    <source>
        <dbReference type="Proteomes" id="UP000008783"/>
    </source>
</evidence>
<reference evidence="3" key="1">
    <citation type="journal article" date="2011" name="Proc. Natl. Acad. Sci. U.S.A.">
        <title>Obligate biotrophy features unraveled by the genomic analysis of rust fungi.</title>
        <authorList>
            <person name="Duplessis S."/>
            <person name="Cuomo C.A."/>
            <person name="Lin Y.-C."/>
            <person name="Aerts A."/>
            <person name="Tisserant E."/>
            <person name="Veneault-Fourrey C."/>
            <person name="Joly D.L."/>
            <person name="Hacquard S."/>
            <person name="Amselem J."/>
            <person name="Cantarel B.L."/>
            <person name="Chiu R."/>
            <person name="Coutinho P.M."/>
            <person name="Feau N."/>
            <person name="Field M."/>
            <person name="Frey P."/>
            <person name="Gelhaye E."/>
            <person name="Goldberg J."/>
            <person name="Grabherr M.G."/>
            <person name="Kodira C.D."/>
            <person name="Kohler A."/>
            <person name="Kuees U."/>
            <person name="Lindquist E.A."/>
            <person name="Lucas S.M."/>
            <person name="Mago R."/>
            <person name="Mauceli E."/>
            <person name="Morin E."/>
            <person name="Murat C."/>
            <person name="Pangilinan J.L."/>
            <person name="Park R."/>
            <person name="Pearson M."/>
            <person name="Quesneville H."/>
            <person name="Rouhier N."/>
            <person name="Sakthikumar S."/>
            <person name="Salamov A.A."/>
            <person name="Schmutz J."/>
            <person name="Selles B."/>
            <person name="Shapiro H."/>
            <person name="Tanguay P."/>
            <person name="Tuskan G.A."/>
            <person name="Henrissat B."/>
            <person name="Van de Peer Y."/>
            <person name="Rouze P."/>
            <person name="Ellis J.G."/>
            <person name="Dodds P.N."/>
            <person name="Schein J.E."/>
            <person name="Zhong S."/>
            <person name="Hamelin R.C."/>
            <person name="Grigoriev I.V."/>
            <person name="Szabo L.J."/>
            <person name="Martin F."/>
        </authorList>
    </citation>
    <scope>NUCLEOTIDE SEQUENCE [LARGE SCALE GENOMIC DNA]</scope>
    <source>
        <strain evidence="3">CRL 75-36-700-3 / race SCCL</strain>
    </source>
</reference>
<dbReference type="InParanoid" id="H6QR79"/>
<organism evidence="2 3">
    <name type="scientific">Puccinia graminis f. sp. tritici (strain CRL 75-36-700-3 / race SCCL)</name>
    <name type="common">Black stem rust fungus</name>
    <dbReference type="NCBI Taxonomy" id="418459"/>
    <lineage>
        <taxon>Eukaryota</taxon>
        <taxon>Fungi</taxon>
        <taxon>Dikarya</taxon>
        <taxon>Basidiomycota</taxon>
        <taxon>Pucciniomycotina</taxon>
        <taxon>Pucciniomycetes</taxon>
        <taxon>Pucciniales</taxon>
        <taxon>Pucciniaceae</taxon>
        <taxon>Puccinia</taxon>
    </lineage>
</organism>
<sequence>MNEHFPPDDTAPGHDSPYLAPQQHDPNSFEPLYNRHTQQNPATHNSWGHSMDSRSIDGAGDFGLSDDPAGTLGREDYQMTGLDSNNRLTTGAPASLAQSYGGQNHYQGHGARPMDRLGTGLASGQQQQGMSAGMTNRYTPHGPNRSHHPGGSQPPHTQGVPPDGSSNRQFPAGEADQQQTVLNQSTHPPVELPLNVVTGPRSSGPVLANGGVRTRKPKRTPEQMRLAEVIAAEKRARKFQQQADKAADARQKQATNAAKKMLKAHDAANATPRPTWSEEQTIELLNFVRMVKEDHSQTRVTGGFIPFGKYFASYTGREEAFPLLLSISNATRLARYRAVMDKWKKVKDCVDRSGAAGLSWALDNFKLSQEIWDLILDMHGDNPAATGEGLCSSLDDYESLLHESGALLASSERSGSSDGDDSDGPLGTPGPPKKRKTKYDRLCEGLTPAELALDMDSDADADLPKELVLGPSTTASGSATPGRATPSVVTPATPLAAPVVPAPGGAQRVKNSKTKPKSSAANTPVSRPPTDGGSIPRRRGWVEDKPREDDSTANGMLMMMHRSQESSAAWAVDERKLAMEERTRQDNLRAEEKSERLRLEEIRADEREAQTRRLEGIREDERRAAEKRADAMEVARRDEMIQAKEEREILREQAKTERALAEHRINMEREAAKEAAIQAAEDRKRDREEAIERKAQEKKREEEREDRAEKQQQSRQLFELAMLKAMARSSVIVT</sequence>
<evidence type="ECO:0000313" key="2">
    <source>
        <dbReference type="EMBL" id="EHS63061.1"/>
    </source>
</evidence>
<accession>H6QR79</accession>
<proteinExistence type="predicted"/>
<feature type="region of interest" description="Disordered" evidence="1">
    <location>
        <begin position="670"/>
        <end position="715"/>
    </location>
</feature>